<dbReference type="Pfam" id="PF04149">
    <property type="entry name" value="DUF397"/>
    <property type="match status" value="1"/>
</dbReference>
<dbReference type="Proteomes" id="UP000186455">
    <property type="component" value="Unassembled WGS sequence"/>
</dbReference>
<dbReference type="STRING" id="1048205.AB852_27605"/>
<dbReference type="EMBL" id="LFBV01000008">
    <property type="protein sequence ID" value="OKH92000.1"/>
    <property type="molecule type" value="Genomic_DNA"/>
</dbReference>
<evidence type="ECO:0000259" key="1">
    <source>
        <dbReference type="Pfam" id="PF04149"/>
    </source>
</evidence>
<evidence type="ECO:0000313" key="2">
    <source>
        <dbReference type="EMBL" id="OKH92000.1"/>
    </source>
</evidence>
<dbReference type="GeneID" id="96794326"/>
<sequence>MSHAENAAALAVSWRRSSYSDSGSNCVELAVLAPDTTAIRDSKNPFGPALLLSRLPTTGFVTALRDGRLGTTR</sequence>
<comment type="caution">
    <text evidence="2">The sequence shown here is derived from an EMBL/GenBank/DDBJ whole genome shotgun (WGS) entry which is preliminary data.</text>
</comment>
<gene>
    <name evidence="2" type="ORF">AB852_27605</name>
</gene>
<keyword evidence="3" id="KW-1185">Reference proteome</keyword>
<organism evidence="2 3">
    <name type="scientific">Streptomyces uncialis</name>
    <dbReference type="NCBI Taxonomy" id="1048205"/>
    <lineage>
        <taxon>Bacteria</taxon>
        <taxon>Bacillati</taxon>
        <taxon>Actinomycetota</taxon>
        <taxon>Actinomycetes</taxon>
        <taxon>Kitasatosporales</taxon>
        <taxon>Streptomycetaceae</taxon>
        <taxon>Streptomyces</taxon>
    </lineage>
</organism>
<reference evidence="2 3" key="1">
    <citation type="submission" date="2015-06" db="EMBL/GenBank/DDBJ databases">
        <title>Cloning and characterization of the uncialamcin biosynthetic gene cluster.</title>
        <authorList>
            <person name="Yan X."/>
            <person name="Huang T."/>
            <person name="Ge H."/>
            <person name="Shen B."/>
        </authorList>
    </citation>
    <scope>NUCLEOTIDE SEQUENCE [LARGE SCALE GENOMIC DNA]</scope>
    <source>
        <strain evidence="2 3">DCA2648</strain>
    </source>
</reference>
<accession>A0A1Q4V2P9</accession>
<name>A0A1Q4V2P9_9ACTN</name>
<dbReference type="RefSeq" id="WP_073792988.1">
    <property type="nucleotide sequence ID" value="NZ_CP109290.1"/>
</dbReference>
<feature type="domain" description="DUF397" evidence="1">
    <location>
        <begin position="13"/>
        <end position="65"/>
    </location>
</feature>
<protein>
    <recommendedName>
        <fullName evidence="1">DUF397 domain-containing protein</fullName>
    </recommendedName>
</protein>
<evidence type="ECO:0000313" key="3">
    <source>
        <dbReference type="Proteomes" id="UP000186455"/>
    </source>
</evidence>
<dbReference type="AlphaFoldDB" id="A0A1Q4V2P9"/>
<dbReference type="InterPro" id="IPR007278">
    <property type="entry name" value="DUF397"/>
</dbReference>
<proteinExistence type="predicted"/>